<dbReference type="PANTHER" id="PTHR33116">
    <property type="entry name" value="REVERSE TRANSCRIPTASE ZINC-BINDING DOMAIN-CONTAINING PROTEIN-RELATED-RELATED"/>
    <property type="match status" value="1"/>
</dbReference>
<reference evidence="2" key="2">
    <citation type="journal article" date="2024" name="Plant">
        <title>Genomic evolution and insights into agronomic trait innovations of Sesamum species.</title>
        <authorList>
            <person name="Miao H."/>
            <person name="Wang L."/>
            <person name="Qu L."/>
            <person name="Liu H."/>
            <person name="Sun Y."/>
            <person name="Le M."/>
            <person name="Wang Q."/>
            <person name="Wei S."/>
            <person name="Zheng Y."/>
            <person name="Lin W."/>
            <person name="Duan Y."/>
            <person name="Cao H."/>
            <person name="Xiong S."/>
            <person name="Wang X."/>
            <person name="Wei L."/>
            <person name="Li C."/>
            <person name="Ma Q."/>
            <person name="Ju M."/>
            <person name="Zhao R."/>
            <person name="Li G."/>
            <person name="Mu C."/>
            <person name="Tian Q."/>
            <person name="Mei H."/>
            <person name="Zhang T."/>
            <person name="Gao T."/>
            <person name="Zhang H."/>
        </authorList>
    </citation>
    <scope>NUCLEOTIDE SEQUENCE</scope>
    <source>
        <strain evidence="2">KEN8</strain>
    </source>
</reference>
<dbReference type="EMBL" id="JACGWM010000001">
    <property type="protein sequence ID" value="KAL0396303.1"/>
    <property type="molecule type" value="Genomic_DNA"/>
</dbReference>
<dbReference type="Pfam" id="PF13966">
    <property type="entry name" value="zf-RVT"/>
    <property type="match status" value="1"/>
</dbReference>
<protein>
    <submittedName>
        <fullName evidence="2">Mitochondrial protein</fullName>
    </submittedName>
</protein>
<comment type="caution">
    <text evidence="2">The sequence shown here is derived from an EMBL/GenBank/DDBJ whole genome shotgun (WGS) entry which is preliminary data.</text>
</comment>
<organism evidence="2">
    <name type="scientific">Sesamum calycinum</name>
    <dbReference type="NCBI Taxonomy" id="2727403"/>
    <lineage>
        <taxon>Eukaryota</taxon>
        <taxon>Viridiplantae</taxon>
        <taxon>Streptophyta</taxon>
        <taxon>Embryophyta</taxon>
        <taxon>Tracheophyta</taxon>
        <taxon>Spermatophyta</taxon>
        <taxon>Magnoliopsida</taxon>
        <taxon>eudicotyledons</taxon>
        <taxon>Gunneridae</taxon>
        <taxon>Pentapetalae</taxon>
        <taxon>asterids</taxon>
        <taxon>lamiids</taxon>
        <taxon>Lamiales</taxon>
        <taxon>Pedaliaceae</taxon>
        <taxon>Sesamum</taxon>
    </lineage>
</organism>
<evidence type="ECO:0000313" key="2">
    <source>
        <dbReference type="EMBL" id="KAL0396303.1"/>
    </source>
</evidence>
<reference evidence="2" key="1">
    <citation type="submission" date="2020-06" db="EMBL/GenBank/DDBJ databases">
        <authorList>
            <person name="Li T."/>
            <person name="Hu X."/>
            <person name="Zhang T."/>
            <person name="Song X."/>
            <person name="Zhang H."/>
            <person name="Dai N."/>
            <person name="Sheng W."/>
            <person name="Hou X."/>
            <person name="Wei L."/>
        </authorList>
    </citation>
    <scope>NUCLEOTIDE SEQUENCE</scope>
    <source>
        <strain evidence="2">KEN8</strain>
        <tissue evidence="2">Leaf</tissue>
    </source>
</reference>
<accession>A0AAW2SWV0</accession>
<gene>
    <name evidence="2" type="ORF">Scaly_0078700</name>
</gene>
<proteinExistence type="predicted"/>
<sequence length="264" mass="30298">MRNGRQFDWLKALYGHRQGDLLSPHLFIMCAEVFSRLLQVAEEDGQLKGIAVARGAPRISHLLFADDSLIFDQSTTKADLCIQEEISTYVMSCFWLSTGLCKELESAFAESQWSSSTNKKIHWIAWWRMCESKRDEGLGFQDLRNFNLALLAKQGWRIVTNPHSLLSQVLKVSAKVLLFVWRVAKNAVPSAENLRHKKIPNVEGCLLCQREEDDIEHVMIRCDFTHQVWAPSNLPWWVIAQWKNEAEGWIGHVAAELDTTQLSF</sequence>
<dbReference type="InterPro" id="IPR026960">
    <property type="entry name" value="RVT-Znf"/>
</dbReference>
<name>A0AAW2SWV0_9LAMI</name>
<dbReference type="PANTHER" id="PTHR33116:SF86">
    <property type="entry name" value="REVERSE TRANSCRIPTASE DOMAIN-CONTAINING PROTEIN"/>
    <property type="match status" value="1"/>
</dbReference>
<dbReference type="AlphaFoldDB" id="A0AAW2SWV0"/>
<feature type="domain" description="Reverse transcriptase zinc-binding" evidence="1">
    <location>
        <begin position="171"/>
        <end position="229"/>
    </location>
</feature>
<evidence type="ECO:0000259" key="1">
    <source>
        <dbReference type="Pfam" id="PF13966"/>
    </source>
</evidence>